<keyword evidence="5" id="KW-0408">Iron</keyword>
<keyword evidence="2" id="KW-0001">2Fe-2S</keyword>
<proteinExistence type="predicted"/>
<evidence type="ECO:0000256" key="4">
    <source>
        <dbReference type="ARBA" id="ARBA00023002"/>
    </source>
</evidence>
<dbReference type="CDD" id="cd03469">
    <property type="entry name" value="Rieske_RO_Alpha_N"/>
    <property type="match status" value="1"/>
</dbReference>
<dbReference type="PROSITE" id="PS51296">
    <property type="entry name" value="RIESKE"/>
    <property type="match status" value="1"/>
</dbReference>
<feature type="domain" description="Rieske" evidence="7">
    <location>
        <begin position="33"/>
        <end position="137"/>
    </location>
</feature>
<evidence type="ECO:0000259" key="7">
    <source>
        <dbReference type="PROSITE" id="PS51296"/>
    </source>
</evidence>
<comment type="cofactor">
    <cofactor evidence="1">
        <name>Fe cation</name>
        <dbReference type="ChEBI" id="CHEBI:24875"/>
    </cofactor>
</comment>
<evidence type="ECO:0000313" key="8">
    <source>
        <dbReference type="EMBL" id="QEX16142.1"/>
    </source>
</evidence>
<dbReference type="PANTHER" id="PTHR43756:SF5">
    <property type="entry name" value="CHOLINE MONOOXYGENASE, CHLOROPLASTIC"/>
    <property type="match status" value="1"/>
</dbReference>
<dbReference type="Gene3D" id="2.102.10.10">
    <property type="entry name" value="Rieske [2Fe-2S] iron-sulphur domain"/>
    <property type="match status" value="1"/>
</dbReference>
<keyword evidence="3" id="KW-0479">Metal-binding</keyword>
<evidence type="ECO:0000256" key="3">
    <source>
        <dbReference type="ARBA" id="ARBA00022723"/>
    </source>
</evidence>
<dbReference type="InterPro" id="IPR015879">
    <property type="entry name" value="Ring_hydroxy_dOase_asu_C_dom"/>
</dbReference>
<dbReference type="Pfam" id="PF00848">
    <property type="entry name" value="Ring_hydroxyl_A"/>
    <property type="match status" value="1"/>
</dbReference>
<dbReference type="SUPFAM" id="SSF55961">
    <property type="entry name" value="Bet v1-like"/>
    <property type="match status" value="1"/>
</dbReference>
<dbReference type="Proteomes" id="UP000326202">
    <property type="component" value="Chromosome"/>
</dbReference>
<dbReference type="EMBL" id="CP042906">
    <property type="protein sequence ID" value="QEX16142.1"/>
    <property type="molecule type" value="Genomic_DNA"/>
</dbReference>
<organism evidence="8 9">
    <name type="scientific">Hypericibacter terrae</name>
    <dbReference type="NCBI Taxonomy" id="2602015"/>
    <lineage>
        <taxon>Bacteria</taxon>
        <taxon>Pseudomonadati</taxon>
        <taxon>Pseudomonadota</taxon>
        <taxon>Alphaproteobacteria</taxon>
        <taxon>Rhodospirillales</taxon>
        <taxon>Dongiaceae</taxon>
        <taxon>Hypericibacter</taxon>
    </lineage>
</organism>
<protein>
    <submittedName>
        <fullName evidence="8">(2Fe-2S)-binding protein</fullName>
    </submittedName>
</protein>
<dbReference type="GO" id="GO:0051537">
    <property type="term" value="F:2 iron, 2 sulfur cluster binding"/>
    <property type="evidence" value="ECO:0007669"/>
    <property type="project" value="UniProtKB-KW"/>
</dbReference>
<evidence type="ECO:0000256" key="6">
    <source>
        <dbReference type="ARBA" id="ARBA00023014"/>
    </source>
</evidence>
<name>A0A5J6MFB6_9PROT</name>
<dbReference type="GO" id="GO:0005506">
    <property type="term" value="F:iron ion binding"/>
    <property type="evidence" value="ECO:0007669"/>
    <property type="project" value="InterPro"/>
</dbReference>
<evidence type="ECO:0000256" key="1">
    <source>
        <dbReference type="ARBA" id="ARBA00001962"/>
    </source>
</evidence>
<dbReference type="InterPro" id="IPR001663">
    <property type="entry name" value="Rng_hydr_dOase-A"/>
</dbReference>
<accession>A0A5J6MFB6</accession>
<dbReference type="RefSeq" id="WP_151176536.1">
    <property type="nucleotide sequence ID" value="NZ_CP042906.1"/>
</dbReference>
<reference evidence="8 9" key="1">
    <citation type="submission" date="2019-08" db="EMBL/GenBank/DDBJ databases">
        <title>Hyperibacter terrae gen. nov., sp. nov. and Hyperibacter viscosus sp. nov., two new members in the family Rhodospirillaceae isolated from the rhizosphere of Hypericum perforatum.</title>
        <authorList>
            <person name="Noviana Z."/>
        </authorList>
    </citation>
    <scope>NUCLEOTIDE SEQUENCE [LARGE SCALE GENOMIC DNA]</scope>
    <source>
        <strain evidence="8 9">R5913</strain>
    </source>
</reference>
<evidence type="ECO:0000256" key="5">
    <source>
        <dbReference type="ARBA" id="ARBA00023004"/>
    </source>
</evidence>
<dbReference type="Pfam" id="PF00355">
    <property type="entry name" value="Rieske"/>
    <property type="match status" value="1"/>
</dbReference>
<dbReference type="AlphaFoldDB" id="A0A5J6MFB6"/>
<evidence type="ECO:0000313" key="9">
    <source>
        <dbReference type="Proteomes" id="UP000326202"/>
    </source>
</evidence>
<dbReference type="GO" id="GO:0016491">
    <property type="term" value="F:oxidoreductase activity"/>
    <property type="evidence" value="ECO:0007669"/>
    <property type="project" value="UniProtKB-KW"/>
</dbReference>
<keyword evidence="6" id="KW-0411">Iron-sulfur</keyword>
<dbReference type="InterPro" id="IPR036922">
    <property type="entry name" value="Rieske_2Fe-2S_sf"/>
</dbReference>
<dbReference type="SUPFAM" id="SSF50022">
    <property type="entry name" value="ISP domain"/>
    <property type="match status" value="1"/>
</dbReference>
<dbReference type="KEGG" id="htq:FRZ44_14340"/>
<dbReference type="OrthoDB" id="7456916at2"/>
<dbReference type="PRINTS" id="PR00090">
    <property type="entry name" value="RNGDIOXGNASE"/>
</dbReference>
<gene>
    <name evidence="8" type="ORF">FRZ44_14340</name>
</gene>
<dbReference type="InterPro" id="IPR017941">
    <property type="entry name" value="Rieske_2Fe-2S"/>
</dbReference>
<dbReference type="Gene3D" id="3.90.380.10">
    <property type="entry name" value="Naphthalene 1,2-dioxygenase Alpha Subunit, Chain A, domain 1"/>
    <property type="match status" value="2"/>
</dbReference>
<evidence type="ECO:0000256" key="2">
    <source>
        <dbReference type="ARBA" id="ARBA00022714"/>
    </source>
</evidence>
<keyword evidence="9" id="KW-1185">Reference proteome</keyword>
<sequence>MTKTLLPVSWYIDAEAYQRDRTHIFARNWSLFGPEAGLREARCWHADTVNGWPVFVVRGDDGVLRGFHNVCRHRAARLLTGETGSCARIVCPYHAWTYDLTGALRKAPNFGAEGELDLAGRGLFPVRVECWNELVFVCFDESAPDLSNWLGSLPALCHEFPRPADLALNGSFSAEGDCNWKAYCENTVEGYHLPLVHKRLTAAVDRSHTQIKAYDEGRLVVFHVTYAGEDSALRGNQGIWFYRFPGFQGVAGARSFKAERIEPLSPTRMKLTNWSWFADLSAEERADSTEWNKQITREDMGVCESVQRNFEAGVYQSGVLSPLQEGHLARLQTLIAEAINCA</sequence>
<keyword evidence="4" id="KW-0560">Oxidoreductase</keyword>
<dbReference type="PANTHER" id="PTHR43756">
    <property type="entry name" value="CHOLINE MONOOXYGENASE, CHLOROPLASTIC"/>
    <property type="match status" value="1"/>
</dbReference>